<sequence>MSTKADIIFYGGSIITMDENISNGSEAIALAGGLILAVGNINAVFNYVGPNTQVIFLNEQTLMPGFIECHQHACLVALKNSTYTDISSVQYR</sequence>
<dbReference type="OrthoDB" id="10369343at2759"/>
<name>A0A9Q1H5T9_HOLLE</name>
<gene>
    <name evidence="1" type="ORF">HOLleu_21141</name>
</gene>
<dbReference type="Proteomes" id="UP001152320">
    <property type="component" value="Chromosome 10"/>
</dbReference>
<dbReference type="EMBL" id="JAIZAY010000010">
    <property type="protein sequence ID" value="KAJ8034349.1"/>
    <property type="molecule type" value="Genomic_DNA"/>
</dbReference>
<proteinExistence type="predicted"/>
<comment type="caution">
    <text evidence="1">The sequence shown here is derived from an EMBL/GenBank/DDBJ whole genome shotgun (WGS) entry which is preliminary data.</text>
</comment>
<dbReference type="AlphaFoldDB" id="A0A9Q1H5T9"/>
<dbReference type="PANTHER" id="PTHR22642">
    <property type="entry name" value="IMIDAZOLONEPROPIONASE"/>
    <property type="match status" value="1"/>
</dbReference>
<dbReference type="GO" id="GO:0016810">
    <property type="term" value="F:hydrolase activity, acting on carbon-nitrogen (but not peptide) bonds"/>
    <property type="evidence" value="ECO:0007669"/>
    <property type="project" value="InterPro"/>
</dbReference>
<keyword evidence="2" id="KW-1185">Reference proteome</keyword>
<dbReference type="InterPro" id="IPR011059">
    <property type="entry name" value="Metal-dep_hydrolase_composite"/>
</dbReference>
<evidence type="ECO:0000313" key="2">
    <source>
        <dbReference type="Proteomes" id="UP001152320"/>
    </source>
</evidence>
<evidence type="ECO:0000313" key="1">
    <source>
        <dbReference type="EMBL" id="KAJ8034349.1"/>
    </source>
</evidence>
<reference evidence="1" key="1">
    <citation type="submission" date="2021-10" db="EMBL/GenBank/DDBJ databases">
        <title>Tropical sea cucumber genome reveals ecological adaptation and Cuvierian tubules defense mechanism.</title>
        <authorList>
            <person name="Chen T."/>
        </authorList>
    </citation>
    <scope>NUCLEOTIDE SEQUENCE</scope>
    <source>
        <strain evidence="1">Nanhai2018</strain>
        <tissue evidence="1">Muscle</tissue>
    </source>
</reference>
<dbReference type="PANTHER" id="PTHR22642:SF2">
    <property type="entry name" value="PROTEIN LONG AFTER FAR-RED 3"/>
    <property type="match status" value="1"/>
</dbReference>
<dbReference type="SUPFAM" id="SSF51338">
    <property type="entry name" value="Composite domain of metallo-dependent hydrolases"/>
    <property type="match status" value="1"/>
</dbReference>
<organism evidence="1 2">
    <name type="scientific">Holothuria leucospilota</name>
    <name type="common">Black long sea cucumber</name>
    <name type="synonym">Mertensiothuria leucospilota</name>
    <dbReference type="NCBI Taxonomy" id="206669"/>
    <lineage>
        <taxon>Eukaryota</taxon>
        <taxon>Metazoa</taxon>
        <taxon>Echinodermata</taxon>
        <taxon>Eleutherozoa</taxon>
        <taxon>Echinozoa</taxon>
        <taxon>Holothuroidea</taxon>
        <taxon>Aspidochirotacea</taxon>
        <taxon>Aspidochirotida</taxon>
        <taxon>Holothuriidae</taxon>
        <taxon>Holothuria</taxon>
    </lineage>
</organism>
<accession>A0A9Q1H5T9</accession>
<protein>
    <submittedName>
        <fullName evidence="1">Uncharacterized protein</fullName>
    </submittedName>
</protein>
<dbReference type="Gene3D" id="2.30.40.10">
    <property type="entry name" value="Urease, subunit C, domain 1"/>
    <property type="match status" value="1"/>
</dbReference>